<dbReference type="EMBL" id="CAJNRF010000633">
    <property type="protein sequence ID" value="CAF1971750.1"/>
    <property type="molecule type" value="Genomic_DNA"/>
</dbReference>
<sequence length="429" mass="48869">MVDIDELCQFARLGQTLKIQKYLQTHIIDINALNLYGESALSTATYHNQISSVEYLLANKADPKLRLSAGYTAVHIACRLANVPILHRLLSTTKDAYEEEKEQQHREDKHVYDCLRMADNSNLTPIHWAARQESVSKRQKIFAYLDQRMPGVLDSRYNNDWFIAWAQRPQWILEEKRTKNILPTSPTVILTNMDRTYQQQWGHSSLVMTPNSSLHDYEPTPTTVGSNYYNSDIEERRNQISSPIEHAAQAPKLPSTPVTSRKVAFTNEFHKQTSSKQKKSPVNNSMTTDTQKTPYFQRLSSILKHSLSPRSDRSTTYRAERAHVIPTFNYPSSPTTTENKRPSHNLLSNILPSTTSSSSLSDQSSQQSTKSFVCDTSMGVRRNHDTTVFTTLDAYTKNYVCEDEDNDYLCKSTSTLSRSSPGAYSYDIS</sequence>
<dbReference type="Pfam" id="PF12796">
    <property type="entry name" value="Ank_2"/>
    <property type="match status" value="1"/>
</dbReference>
<comment type="caution">
    <text evidence="4">The sequence shown here is derived from an EMBL/GenBank/DDBJ whole genome shotgun (WGS) entry which is preliminary data.</text>
</comment>
<dbReference type="InterPro" id="IPR002110">
    <property type="entry name" value="Ankyrin_rpt"/>
</dbReference>
<feature type="compositionally biased region" description="Polar residues" evidence="3">
    <location>
        <begin position="272"/>
        <end position="295"/>
    </location>
</feature>
<evidence type="ECO:0000256" key="2">
    <source>
        <dbReference type="ARBA" id="ARBA00023043"/>
    </source>
</evidence>
<evidence type="ECO:0000313" key="4">
    <source>
        <dbReference type="EMBL" id="CAF1971750.1"/>
    </source>
</evidence>
<evidence type="ECO:0000313" key="5">
    <source>
        <dbReference type="EMBL" id="CAF3986098.1"/>
    </source>
</evidence>
<feature type="region of interest" description="Disordered" evidence="3">
    <location>
        <begin position="327"/>
        <end position="366"/>
    </location>
</feature>
<dbReference type="InterPro" id="IPR036770">
    <property type="entry name" value="Ankyrin_rpt-contain_sf"/>
</dbReference>
<dbReference type="Proteomes" id="UP000663866">
    <property type="component" value="Unassembled WGS sequence"/>
</dbReference>
<accession>A0A816M315</accession>
<dbReference type="InterPro" id="IPR050776">
    <property type="entry name" value="Ank_Repeat/CDKN_Inhibitor"/>
</dbReference>
<evidence type="ECO:0000313" key="6">
    <source>
        <dbReference type="Proteomes" id="UP000663856"/>
    </source>
</evidence>
<organism evidence="4 6">
    <name type="scientific">Rotaria magnacalcarata</name>
    <dbReference type="NCBI Taxonomy" id="392030"/>
    <lineage>
        <taxon>Eukaryota</taxon>
        <taxon>Metazoa</taxon>
        <taxon>Spiralia</taxon>
        <taxon>Gnathifera</taxon>
        <taxon>Rotifera</taxon>
        <taxon>Eurotatoria</taxon>
        <taxon>Bdelloidea</taxon>
        <taxon>Philodinida</taxon>
        <taxon>Philodinidae</taxon>
        <taxon>Rotaria</taxon>
    </lineage>
</organism>
<feature type="compositionally biased region" description="Low complexity" evidence="3">
    <location>
        <begin position="353"/>
        <end position="366"/>
    </location>
</feature>
<evidence type="ECO:0000256" key="1">
    <source>
        <dbReference type="ARBA" id="ARBA00022737"/>
    </source>
</evidence>
<protein>
    <submittedName>
        <fullName evidence="4">Uncharacterized protein</fullName>
    </submittedName>
</protein>
<evidence type="ECO:0000256" key="3">
    <source>
        <dbReference type="SAM" id="MobiDB-lite"/>
    </source>
</evidence>
<dbReference type="SMART" id="SM00248">
    <property type="entry name" value="ANK"/>
    <property type="match status" value="3"/>
</dbReference>
<dbReference type="PANTHER" id="PTHR24201">
    <property type="entry name" value="ANK_REP_REGION DOMAIN-CONTAINING PROTEIN"/>
    <property type="match status" value="1"/>
</dbReference>
<name>A0A816M315_9BILA</name>
<dbReference type="EMBL" id="CAJOBG010002136">
    <property type="protein sequence ID" value="CAF3986098.1"/>
    <property type="molecule type" value="Genomic_DNA"/>
</dbReference>
<feature type="region of interest" description="Disordered" evidence="3">
    <location>
        <begin position="268"/>
        <end position="295"/>
    </location>
</feature>
<keyword evidence="1" id="KW-0677">Repeat</keyword>
<gene>
    <name evidence="5" type="ORF">OVN521_LOCUS14212</name>
    <name evidence="4" type="ORF">WKI299_LOCUS3355</name>
</gene>
<evidence type="ECO:0000313" key="7">
    <source>
        <dbReference type="Proteomes" id="UP000663866"/>
    </source>
</evidence>
<proteinExistence type="predicted"/>
<dbReference type="Proteomes" id="UP000663856">
    <property type="component" value="Unassembled WGS sequence"/>
</dbReference>
<keyword evidence="7" id="KW-1185">Reference proteome</keyword>
<dbReference type="AlphaFoldDB" id="A0A816M315"/>
<reference evidence="4" key="1">
    <citation type="submission" date="2021-02" db="EMBL/GenBank/DDBJ databases">
        <authorList>
            <person name="Nowell W R."/>
        </authorList>
    </citation>
    <scope>NUCLEOTIDE SEQUENCE</scope>
</reference>
<keyword evidence="2" id="KW-0040">ANK repeat</keyword>
<dbReference type="Gene3D" id="1.25.40.20">
    <property type="entry name" value="Ankyrin repeat-containing domain"/>
    <property type="match status" value="1"/>
</dbReference>
<dbReference type="SUPFAM" id="SSF48403">
    <property type="entry name" value="Ankyrin repeat"/>
    <property type="match status" value="1"/>
</dbReference>